<evidence type="ECO:0000313" key="4">
    <source>
        <dbReference type="Proteomes" id="UP001187531"/>
    </source>
</evidence>
<dbReference type="PANTHER" id="PTHR37984:SF5">
    <property type="entry name" value="PROTEIN NYNRIN-LIKE"/>
    <property type="match status" value="1"/>
</dbReference>
<dbReference type="FunFam" id="1.10.340.70:FF:000003">
    <property type="entry name" value="Protein CBG25708"/>
    <property type="match status" value="1"/>
</dbReference>
<organism evidence="3 4">
    <name type="scientific">Artemia franciscana</name>
    <name type="common">Brine shrimp</name>
    <name type="synonym">Artemia sanfranciscana</name>
    <dbReference type="NCBI Taxonomy" id="6661"/>
    <lineage>
        <taxon>Eukaryota</taxon>
        <taxon>Metazoa</taxon>
        <taxon>Ecdysozoa</taxon>
        <taxon>Arthropoda</taxon>
        <taxon>Crustacea</taxon>
        <taxon>Branchiopoda</taxon>
        <taxon>Anostraca</taxon>
        <taxon>Artemiidae</taxon>
        <taxon>Artemia</taxon>
    </lineage>
</organism>
<dbReference type="GO" id="GO:0003964">
    <property type="term" value="F:RNA-directed DNA polymerase activity"/>
    <property type="evidence" value="ECO:0007669"/>
    <property type="project" value="UniProtKB-EC"/>
</dbReference>
<dbReference type="AlphaFoldDB" id="A0AA88L3G0"/>
<dbReference type="InterPro" id="IPR041588">
    <property type="entry name" value="Integrase_H2C2"/>
</dbReference>
<dbReference type="Proteomes" id="UP001187531">
    <property type="component" value="Unassembled WGS sequence"/>
</dbReference>
<name>A0AA88L3G0_ARTSF</name>
<evidence type="ECO:0000313" key="3">
    <source>
        <dbReference type="EMBL" id="KAK2706425.1"/>
    </source>
</evidence>
<dbReference type="EMBL" id="JAVRJZ010000020">
    <property type="protein sequence ID" value="KAK2706425.1"/>
    <property type="molecule type" value="Genomic_DNA"/>
</dbReference>
<dbReference type="InterPro" id="IPR012337">
    <property type="entry name" value="RNaseH-like_sf"/>
</dbReference>
<dbReference type="SUPFAM" id="SSF53098">
    <property type="entry name" value="Ribonuclease H-like"/>
    <property type="match status" value="1"/>
</dbReference>
<evidence type="ECO:0000256" key="1">
    <source>
        <dbReference type="ARBA" id="ARBA00012493"/>
    </source>
</evidence>
<sequence>MHVLQSQQGHWPRRDESTRITLLSVTLLSAYTYEIKFIPSTAKMNADVLSRLELTTESGCILRNERVIIPPVFQNHVINELHQGHPGMVRMKSLARIRVWWPNIADDIEKKVRSCSLCQLQQSSPAAFNSPWPKATRVWERVHIDFAGPFYGKIFMIVTDTFSKWIEVILMNSMSSTASIEALGDAVLVREYASPDSPVWVQGVILKCVPSIIYLGKVNDYVWKRHIHQMRDCTIKDLPIDTDWQTLVKCPLAERNQVARSRVEPRRSDRERKLTQFYGMNYIKEGENAVF</sequence>
<comment type="caution">
    <text evidence="3">The sequence shown here is derived from an EMBL/GenBank/DDBJ whole genome shotgun (WGS) entry which is preliminary data.</text>
</comment>
<proteinExistence type="predicted"/>
<keyword evidence="4" id="KW-1185">Reference proteome</keyword>
<dbReference type="Gene3D" id="3.30.420.10">
    <property type="entry name" value="Ribonuclease H-like superfamily/Ribonuclease H"/>
    <property type="match status" value="1"/>
</dbReference>
<gene>
    <name evidence="3" type="ORF">QYM36_016466</name>
</gene>
<dbReference type="InterPro" id="IPR036397">
    <property type="entry name" value="RNaseH_sf"/>
</dbReference>
<dbReference type="Pfam" id="PF17921">
    <property type="entry name" value="Integrase_H2C2"/>
    <property type="match status" value="1"/>
</dbReference>
<evidence type="ECO:0000259" key="2">
    <source>
        <dbReference type="Pfam" id="PF17921"/>
    </source>
</evidence>
<dbReference type="EC" id="2.7.7.49" evidence="1"/>
<dbReference type="InterPro" id="IPR050951">
    <property type="entry name" value="Retrovirus_Pol_polyprotein"/>
</dbReference>
<reference evidence="3" key="1">
    <citation type="submission" date="2023-07" db="EMBL/GenBank/DDBJ databases">
        <title>Chromosome-level genome assembly of Artemia franciscana.</title>
        <authorList>
            <person name="Jo E."/>
        </authorList>
    </citation>
    <scope>NUCLEOTIDE SEQUENCE</scope>
    <source>
        <tissue evidence="3">Whole body</tissue>
    </source>
</reference>
<dbReference type="GO" id="GO:0003676">
    <property type="term" value="F:nucleic acid binding"/>
    <property type="evidence" value="ECO:0007669"/>
    <property type="project" value="InterPro"/>
</dbReference>
<accession>A0AA88L3G0</accession>
<dbReference type="Gene3D" id="1.10.340.70">
    <property type="match status" value="1"/>
</dbReference>
<dbReference type="PANTHER" id="PTHR37984">
    <property type="entry name" value="PROTEIN CBG26694"/>
    <property type="match status" value="1"/>
</dbReference>
<protein>
    <recommendedName>
        <fullName evidence="1">RNA-directed DNA polymerase</fullName>
        <ecNumber evidence="1">2.7.7.49</ecNumber>
    </recommendedName>
</protein>
<feature type="domain" description="Integrase zinc-binding" evidence="2">
    <location>
        <begin position="69"/>
        <end position="123"/>
    </location>
</feature>